<evidence type="ECO:0000313" key="2">
    <source>
        <dbReference type="EMBL" id="ADX68611.1"/>
    </source>
</evidence>
<dbReference type="STRING" id="865938.Weevi_1926"/>
<dbReference type="AlphaFoldDB" id="F0P127"/>
<accession>F0P127</accession>
<evidence type="ECO:0000259" key="1">
    <source>
        <dbReference type="Pfam" id="PF02541"/>
    </source>
</evidence>
<gene>
    <name evidence="2" type="ordered locus">Weevi_1926</name>
</gene>
<dbReference type="Gene3D" id="3.30.420.40">
    <property type="match status" value="1"/>
</dbReference>
<feature type="domain" description="Ppx/GppA phosphatase N-terminal" evidence="1">
    <location>
        <begin position="43"/>
        <end position="290"/>
    </location>
</feature>
<dbReference type="eggNOG" id="COG0248">
    <property type="taxonomic scope" value="Bacteria"/>
</dbReference>
<keyword evidence="3" id="KW-1185">Reference proteome</keyword>
<dbReference type="HOGENOM" id="CLU_025908_1_3_10"/>
<sequence length="294" mass="33612">MKIRKLAAIDIGSNAIRLLINYIYEQPDKDPVFNKTSLVRMPIRLGHDVFTESEISQENIDRMIDAMKSYALMMKVYGIEDYKACATSAMREAKNGKKILRTIEKKTGICVEIIDGKTEAEMLFSAGLNQFLQQDKAFLYVDVGGGSSELTYLKNNKVITSRSFEVGTVRLLEHREKKNVFPEMQQWIQDTIKEESIELIGAGGNINHVYKYSGVKLGTPMSVLYTNRHHKNLLKLTPEERMQTYNMKPDRADVVVYALEIYNKVAKWSHAKRIHVPKIGLSDGIIRSLYKEIN</sequence>
<dbReference type="InterPro" id="IPR050273">
    <property type="entry name" value="GppA/Ppx_hydrolase"/>
</dbReference>
<reference evidence="2 3" key="1">
    <citation type="journal article" date="2011" name="Stand. Genomic Sci.">
        <title>Complete genome sequence of Weeksella virosa type strain (9751).</title>
        <authorList>
            <person name="Lang E."/>
            <person name="Teshima H."/>
            <person name="Lucas S."/>
            <person name="Lapidus A."/>
            <person name="Hammon N."/>
            <person name="Deshpande S."/>
            <person name="Nolan M."/>
            <person name="Cheng J.F."/>
            <person name="Pitluck S."/>
            <person name="Liolios K."/>
            <person name="Pagani I."/>
            <person name="Mikhailova N."/>
            <person name="Ivanova N."/>
            <person name="Mavromatis K."/>
            <person name="Pati A."/>
            <person name="Tapia R."/>
            <person name="Han C."/>
            <person name="Goodwin L."/>
            <person name="Chen A."/>
            <person name="Palaniappan K."/>
            <person name="Land M."/>
            <person name="Hauser L."/>
            <person name="Chang Y.J."/>
            <person name="Jeffries C.D."/>
            <person name="Brambilla E.M."/>
            <person name="Kopitz M."/>
            <person name="Rohde M."/>
            <person name="Goker M."/>
            <person name="Tindall B.J."/>
            <person name="Detter J.C."/>
            <person name="Woyke T."/>
            <person name="Bristow J."/>
            <person name="Eisen J.A."/>
            <person name="Markowitz V."/>
            <person name="Hugenholtz P."/>
            <person name="Klenk H.P."/>
            <person name="Kyrpides N.C."/>
        </authorList>
    </citation>
    <scope>NUCLEOTIDE SEQUENCE [LARGE SCALE GENOMIC DNA]</scope>
    <source>
        <strain evidence="3">ATCC 43766 / DSM 16922 / JCM 21250 / NBRC 16016 / NCTC 11634 / CL345/78</strain>
    </source>
</reference>
<dbReference type="GO" id="GO:0016462">
    <property type="term" value="F:pyrophosphatase activity"/>
    <property type="evidence" value="ECO:0007669"/>
    <property type="project" value="TreeGrafter"/>
</dbReference>
<dbReference type="PANTHER" id="PTHR30005:SF0">
    <property type="entry name" value="RETROGRADE REGULATION PROTEIN 2"/>
    <property type="match status" value="1"/>
</dbReference>
<dbReference type="InterPro" id="IPR043129">
    <property type="entry name" value="ATPase_NBD"/>
</dbReference>
<dbReference type="EMBL" id="CP002455">
    <property type="protein sequence ID" value="ADX68611.1"/>
    <property type="molecule type" value="Genomic_DNA"/>
</dbReference>
<protein>
    <submittedName>
        <fullName evidence="2">Ppx/GppA phosphatase</fullName>
    </submittedName>
</protein>
<dbReference type="SUPFAM" id="SSF53067">
    <property type="entry name" value="Actin-like ATPase domain"/>
    <property type="match status" value="2"/>
</dbReference>
<dbReference type="KEGG" id="wvi:Weevi_1926"/>
<evidence type="ECO:0000313" key="3">
    <source>
        <dbReference type="Proteomes" id="UP000008641"/>
    </source>
</evidence>
<organism evidence="2 3">
    <name type="scientific">Weeksella virosa (strain ATCC 43766 / DSM 16922 / JCM 21250 / CCUG 30538 / CDC 9751 / IAM 14551 / NBRC 16016 / NCTC 11634 / CL345/78)</name>
    <dbReference type="NCBI Taxonomy" id="865938"/>
    <lineage>
        <taxon>Bacteria</taxon>
        <taxon>Pseudomonadati</taxon>
        <taxon>Bacteroidota</taxon>
        <taxon>Flavobacteriia</taxon>
        <taxon>Flavobacteriales</taxon>
        <taxon>Weeksellaceae</taxon>
        <taxon>Weeksella</taxon>
    </lineage>
</organism>
<dbReference type="InterPro" id="IPR003695">
    <property type="entry name" value="Ppx_GppA_N"/>
</dbReference>
<dbReference type="RefSeq" id="WP_013599000.1">
    <property type="nucleotide sequence ID" value="NC_015144.1"/>
</dbReference>
<dbReference type="PANTHER" id="PTHR30005">
    <property type="entry name" value="EXOPOLYPHOSPHATASE"/>
    <property type="match status" value="1"/>
</dbReference>
<dbReference type="Pfam" id="PF02541">
    <property type="entry name" value="Ppx-GppA"/>
    <property type="match status" value="1"/>
</dbReference>
<dbReference type="Gene3D" id="3.30.420.150">
    <property type="entry name" value="Exopolyphosphatase. Domain 2"/>
    <property type="match status" value="1"/>
</dbReference>
<reference evidence="3" key="2">
    <citation type="journal article" date="2011" name="Stand. Genomic Sci.">
        <title>Complete genome sequence of Weeksella virosa type strain (9751T).</title>
        <authorList>
            <person name="Lang E."/>
            <person name="Teshima H."/>
            <person name="Lucas S."/>
            <person name="Lapidus A."/>
            <person name="Hammon N."/>
            <person name="Deshpande S."/>
            <person name="Nolan M."/>
            <person name="Cheng J."/>
            <person name="Pitluck S."/>
            <person name="Liolios K."/>
            <person name="Pagani I."/>
            <person name="Mikhailova N."/>
            <person name="Ivanova N."/>
            <person name="Mavromatis K."/>
            <person name="Pati A."/>
            <person name="Tapia R."/>
            <person name="Han C."/>
            <person name="Goodwin L."/>
            <person name="Chen A."/>
            <person name="Palaniappan K."/>
            <person name="Land M."/>
            <person name="Hauser L."/>
            <person name="Chang Y."/>
            <person name="Jeffries C."/>
            <person name="Brambilla E."/>
            <person name="Kopitz M."/>
            <person name="Rohde M."/>
            <person name="Goker M."/>
            <person name="Tindall B."/>
            <person name="Detter J."/>
            <person name="Woyke T."/>
            <person name="Bristow J."/>
            <person name="Eisen J."/>
            <person name="Markowitz V."/>
            <person name="Hugenholtz P."/>
            <person name="Klenk H."/>
            <person name="Kyrpides N."/>
        </authorList>
    </citation>
    <scope>NUCLEOTIDE SEQUENCE [LARGE SCALE GENOMIC DNA]</scope>
    <source>
        <strain evidence="3">ATCC 43766 / DSM 16922 / JCM 21250 / NBRC 16016 / NCTC 11634 / CL345/78</strain>
    </source>
</reference>
<name>F0P127_WEEVC</name>
<dbReference type="CDD" id="cd24006">
    <property type="entry name" value="ASKHA_NBD_PPX_GppA"/>
    <property type="match status" value="1"/>
</dbReference>
<proteinExistence type="predicted"/>
<dbReference type="OrthoDB" id="9814545at2"/>
<dbReference type="Proteomes" id="UP000008641">
    <property type="component" value="Chromosome"/>
</dbReference>